<dbReference type="AlphaFoldDB" id="A0A9D7S8E3"/>
<sequence length="273" mass="31190">MGWNKTIVYSSCRSAYEPGLQFEYSGGGTTISQVLHTDITKQEYDEWMYDHVLKPIGMEHSFYTQPPPKEKQHLCASGYRGDGTYSINSHVYPEQAAAGLWMTPSDLCQYIIDMQLAYQGQPSKVLSPEMVKLHLTPYNDGPDVIGFFIVDNNGEKYFEHGARNDGFCGDFYGSLEGGNGVVIFLNSDDGTIISEVINSVAKAYQWKNFYHEPLRKKSIKVADKVLKSYEGLYLYDQTWSAIGKKDNKYHFYTNGRYVNMYFSTPFFNEEFPL</sequence>
<dbReference type="Pfam" id="PF00144">
    <property type="entry name" value="Beta-lactamase"/>
    <property type="match status" value="1"/>
</dbReference>
<dbReference type="Gene3D" id="3.40.710.10">
    <property type="entry name" value="DD-peptidase/beta-lactamase superfamily"/>
    <property type="match status" value="1"/>
</dbReference>
<evidence type="ECO:0000313" key="2">
    <source>
        <dbReference type="EMBL" id="MBK9717286.1"/>
    </source>
</evidence>
<dbReference type="InterPro" id="IPR050789">
    <property type="entry name" value="Diverse_Enzym_Activities"/>
</dbReference>
<protein>
    <submittedName>
        <fullName evidence="2">Beta-lactamase family protein</fullName>
    </submittedName>
</protein>
<dbReference type="SUPFAM" id="SSF56601">
    <property type="entry name" value="beta-lactamase/transpeptidase-like"/>
    <property type="match status" value="1"/>
</dbReference>
<dbReference type="InterPro" id="IPR012338">
    <property type="entry name" value="Beta-lactam/transpept-like"/>
</dbReference>
<dbReference type="PANTHER" id="PTHR43283">
    <property type="entry name" value="BETA-LACTAMASE-RELATED"/>
    <property type="match status" value="1"/>
</dbReference>
<feature type="domain" description="Beta-lactamase-related" evidence="1">
    <location>
        <begin position="11"/>
        <end position="189"/>
    </location>
</feature>
<dbReference type="InterPro" id="IPR001466">
    <property type="entry name" value="Beta-lactam-related"/>
</dbReference>
<accession>A0A9D7S8E3</accession>
<dbReference type="EMBL" id="JADKFW010000004">
    <property type="protein sequence ID" value="MBK9717286.1"/>
    <property type="molecule type" value="Genomic_DNA"/>
</dbReference>
<comment type="caution">
    <text evidence="2">The sequence shown here is derived from an EMBL/GenBank/DDBJ whole genome shotgun (WGS) entry which is preliminary data.</text>
</comment>
<reference evidence="2 3" key="1">
    <citation type="submission" date="2020-10" db="EMBL/GenBank/DDBJ databases">
        <title>Connecting structure to function with the recovery of over 1000 high-quality activated sludge metagenome-assembled genomes encoding full-length rRNA genes using long-read sequencing.</title>
        <authorList>
            <person name="Singleton C.M."/>
            <person name="Petriglieri F."/>
            <person name="Kristensen J.M."/>
            <person name="Kirkegaard R.H."/>
            <person name="Michaelsen T.Y."/>
            <person name="Andersen M.H."/>
            <person name="Karst S.M."/>
            <person name="Dueholm M.S."/>
            <person name="Nielsen P.H."/>
            <person name="Albertsen M."/>
        </authorList>
    </citation>
    <scope>NUCLEOTIDE SEQUENCE [LARGE SCALE GENOMIC DNA]</scope>
    <source>
        <strain evidence="2">Ribe_18-Q3-R11-54_BAT3C.373</strain>
    </source>
</reference>
<evidence type="ECO:0000259" key="1">
    <source>
        <dbReference type="Pfam" id="PF00144"/>
    </source>
</evidence>
<gene>
    <name evidence="2" type="ORF">IPO85_07210</name>
</gene>
<dbReference type="Proteomes" id="UP000808349">
    <property type="component" value="Unassembled WGS sequence"/>
</dbReference>
<evidence type="ECO:0000313" key="3">
    <source>
        <dbReference type="Proteomes" id="UP000808349"/>
    </source>
</evidence>
<organism evidence="2 3">
    <name type="scientific">Candidatus Defluviibacterium haderslevense</name>
    <dbReference type="NCBI Taxonomy" id="2981993"/>
    <lineage>
        <taxon>Bacteria</taxon>
        <taxon>Pseudomonadati</taxon>
        <taxon>Bacteroidota</taxon>
        <taxon>Saprospiria</taxon>
        <taxon>Saprospirales</taxon>
        <taxon>Saprospiraceae</taxon>
        <taxon>Candidatus Defluviibacterium</taxon>
    </lineage>
</organism>
<proteinExistence type="predicted"/>
<name>A0A9D7S8E3_9BACT</name>